<feature type="coiled-coil region" evidence="1">
    <location>
        <begin position="2561"/>
        <end position="2616"/>
    </location>
</feature>
<dbReference type="PANTHER" id="PTHR34491">
    <property type="entry name" value="A-TYPE INCLUSION PROTEIN, PUTATIVE-RELATED"/>
    <property type="match status" value="1"/>
</dbReference>
<evidence type="ECO:0000256" key="1">
    <source>
        <dbReference type="SAM" id="Coils"/>
    </source>
</evidence>
<dbReference type="RefSeq" id="WP_146811709.1">
    <property type="nucleotide sequence ID" value="NZ_BJXX01000167.1"/>
</dbReference>
<feature type="region of interest" description="Disordered" evidence="2">
    <location>
        <begin position="2473"/>
        <end position="2498"/>
    </location>
</feature>
<dbReference type="InterPro" id="IPR010090">
    <property type="entry name" value="Phage_tape_meas"/>
</dbReference>
<dbReference type="PANTHER" id="PTHR34491:SF156">
    <property type="entry name" value="KINESIN MOTOR DOMAIN-CONTAINING PROTEIN"/>
    <property type="match status" value="1"/>
</dbReference>
<keyword evidence="1" id="KW-0175">Coiled coil</keyword>
<keyword evidence="5" id="KW-1185">Reference proteome</keyword>
<feature type="domain" description="Phage tail tape measure protein" evidence="3">
    <location>
        <begin position="1570"/>
        <end position="1776"/>
    </location>
</feature>
<accession>A0A511VBA2</accession>
<protein>
    <recommendedName>
        <fullName evidence="3">Phage tail tape measure protein domain-containing protein</fullName>
    </recommendedName>
</protein>
<reference evidence="4 5" key="1">
    <citation type="submission" date="2019-07" db="EMBL/GenBank/DDBJ databases">
        <title>Whole genome shotgun sequence of Aneurinibacillus danicus NBRC 102444.</title>
        <authorList>
            <person name="Hosoyama A."/>
            <person name="Uohara A."/>
            <person name="Ohji S."/>
            <person name="Ichikawa N."/>
        </authorList>
    </citation>
    <scope>NUCLEOTIDE SEQUENCE [LARGE SCALE GENOMIC DNA]</scope>
    <source>
        <strain evidence="4 5">NBRC 102444</strain>
    </source>
</reference>
<evidence type="ECO:0000256" key="2">
    <source>
        <dbReference type="SAM" id="MobiDB-lite"/>
    </source>
</evidence>
<name>A0A511VBA2_9BACL</name>
<dbReference type="EMBL" id="BJXX01000167">
    <property type="protein sequence ID" value="GEN36099.1"/>
    <property type="molecule type" value="Genomic_DNA"/>
</dbReference>
<comment type="caution">
    <text evidence="4">The sequence shown here is derived from an EMBL/GenBank/DDBJ whole genome shotgun (WGS) entry which is preliminary data.</text>
</comment>
<feature type="coiled-coil region" evidence="1">
    <location>
        <begin position="1996"/>
        <end position="2080"/>
    </location>
</feature>
<feature type="coiled-coil region" evidence="1">
    <location>
        <begin position="2130"/>
        <end position="2157"/>
    </location>
</feature>
<evidence type="ECO:0000313" key="5">
    <source>
        <dbReference type="Proteomes" id="UP000321157"/>
    </source>
</evidence>
<evidence type="ECO:0000259" key="3">
    <source>
        <dbReference type="Pfam" id="PF10145"/>
    </source>
</evidence>
<organism evidence="4 5">
    <name type="scientific">Aneurinibacillus danicus</name>
    <dbReference type="NCBI Taxonomy" id="267746"/>
    <lineage>
        <taxon>Bacteria</taxon>
        <taxon>Bacillati</taxon>
        <taxon>Bacillota</taxon>
        <taxon>Bacilli</taxon>
        <taxon>Bacillales</taxon>
        <taxon>Paenibacillaceae</taxon>
        <taxon>Aneurinibacillus group</taxon>
        <taxon>Aneurinibacillus</taxon>
    </lineage>
</organism>
<dbReference type="Proteomes" id="UP000321157">
    <property type="component" value="Unassembled WGS sequence"/>
</dbReference>
<gene>
    <name evidence="4" type="ORF">ADA01nite_35590</name>
</gene>
<evidence type="ECO:0000313" key="4">
    <source>
        <dbReference type="EMBL" id="GEN36099.1"/>
    </source>
</evidence>
<sequence length="2820" mass="317781">MSEEKHSLKTEIELFFGDAVSETERLANAMALLNTAVTASEGKLNLSQLVSDFNKLKEALSGEGRLVAELDAGNIKKRIESFLNNAINNMQIELKHETRGRKSKQIDISQETQKLTEQAQKQMMEEVKKAIEEGIVPGSFKVKGASGRVNVDLLKLNDIDEMIKLTAKAGYEGAVDVLNSIKKKITQSPAEQEGFKFVIPPSAVTTIKGTIQEKIIAAMENAQVHGNFKPVASFNLKSLDLIQKRMKTALEEAINKNLEFEFIHGKTKEKVPFKFTLTTELMHRVIEMAQRELAKVLVNPESVQLPKDAKQADFKVNVIGMEETLNKIKTWVTNVNNHFLSADADVNKLIASNIDMENFQQKITSIGDKIKQVSDAFKKIQVSDESSNLAALVKEAESLQTSVINFLTVYKAIPKTIRESLDHNLSVVLKEYESSLTQLKVDAAKEELIKGFGQVEKKMKTAIEQSFVQLIEQTPHVIDASKLLTIYNAWSKSMTEHLDRSAREELSTLSTSIISNSQAVMHQFTQSLLGLLHVVVPPSAEKKDEVTVPYMQVQERIRQRVQDFVQQLVGDFTISRPPQEGEGIGINIEIPQVAMNRVQTILKDMVEEQLRELTGRIGTEKPSLSKEETKAIDEMLYAESKKILNLVVDQARSIAKSFTDGISKDGFATFTQEERAKVREQLLQDMGHIVAELSSSMQVLLQTFSIPRDLGIGGSEKVRGLLNNIFKGIDNSVFSHLNKLLSEVEVGGRISLSTLPRMKKELRDFENKKISRSEIEEWKKHDLDYQFLKMIKQSRIMKPSEGDAYYSDFYVTRDHVTGARQVPELPKWIQSLFVSNKDELGKSISHAAANLDPKFGIKSETEFMDYLKRLASKYDGMKSIEERLKNELLNDVDRAVIEHMKSTIRQLEQLQKVAKAALTPRLRKTGSYRIKDEHFEQFANVIGKVSREGVPRFSQKEIDQAVAQRREKNASVIGLRQKLNETTDAVVKEVENKLLHNIDSGFVRLIEGIRGINVPPIEFTIVGRIQSWMQQVQDETARVLERMVDSSLRPVLEQNIPFPTHNAGHGQPFIHAGSPYPPGFNPFGSPAQTGNEQLTPYIPQAAPRTDFDRMHALERQALINAERIQNRFNNLMQKGDFTPDNFRELTDILNAYQAEVGAAASRYRNVLTQLGTDGTTGTEDETVARLLAEARTRLREETNLAKQRLDHYIESTFKPASQSDALTKRLLQQELKNAGYLDAADLNVQKMQTRFYGKLDEAQMQALNGELSRYYQLAQQVSSMHLLNEEDIAASKREMQYLNQLLASISARYSQIAKQTAEANKQQRDRDKRGELIGQHDLLRNMSISSAKFKDTLKQMNEFSNFVEITNAQVRKGADGWNSWSATLKTAEGNTVRMSGVINMLTGEIYRQSESIREAQSRLERYAQMSAIASPFANSMRGGRGWQKDYSLPNHDYTVDQSVGISPGGDTRTFMGSVVNTMRYMTAGMLMGTPTMMFHSAFESAKEFDYQLEKARQNFIIKDAQMWNQAVQEVSMQYGNIQDSSKLNELVKKESDRLVYEIRDGAVKRLQDISITYAVQPEEVSKSWQIASRLMDSPDEAIAFTREVAKVRTLEEVDVEKAAMGFEAIKAQWGISGYQMEKFNNMMIKAANISSAKIEDLLQANQRSGSIMRNNLEGSGMKKEDAFAATTALYSLFVQGTGRSGAEAGTFFKNVTERPYQWAQATYFKKKAKELGIAELDPYTTDAQGNQQKRAYTDWLAAFIKAMAVAMPQDKTEMLKQSSGIWHSGSTSAIESMITDLQHQSERIAKIVNNNRQLVGLEKLDEKAQLDQIIKEYVKQILETKPEDIDVMLAGMSSTWKFQTERVKAMWSVATFGVFDALKPEFQSVVATLGIVLRSMQENAETWAQAIQGITNIGMMLAAGYGVGWVGEKWKESGKQTQRDEIDRHRGLLQAERGAISLRKDLLEDRLAQFHSQHGKEIERFNAVKDEKVYKSRTELIQAEGQLQQEKNRYDRIKNRLTPFEDEQERARIYSLERNVDEKRRKAEEHERKHGLDSRVLDEYSRLQEEMAQVAVQATRLNQRMDLLDRAAREMGVDVSKLEVEMTKLDTEFRNGSLNMDRYNNLLRETAREAGIADDNVMRLQREIDKLNREFAQGQINAQKYIATVAQLRNQHLTGDAALPGGGYGGVANQQGAGLLNMIAQGSLFAALMGGFGGRSIFKRTGDVWARMKEAVQDRSVGGFVRSFGSFFGRGLERDENGKIVRDENGRVRHAPRVVPVEGAAGEGRGMMSRLAASSPRLASVLSMGGSFLKTTALGAIAWTGIEALFGAMTYGMANKNEKTQINIQEFKDIENNVKNIKESSSVLMKILLGVNEGFDALADGLKTLITDFSFEGFAKHWNAWVIGWNAKTPEEFEKQMEAQAGVRLRENMIKLYGAEEVAKMEAEYRKQKLIAPNEALTLEDYKAINQQRIFKEEREKQKKQEELEKPPEKRPGDYTTTEDIRAFLEPLKKELESDRLHSESGYEVAKTKALIAGMREDSEKVRKLTNDFLQAQIGLLQLYNAKIDAKMKEMIEDAKEMEKNGTKGQVDKVKQGEAYRELEMEKNRVQMEIAQNQLQMHQTDLSAISSITTKLERAKRMAQAEGNIRRSNLLLGGAKEDSMAVKIAGRQTMLNINNQIGQAIVELQKQLNSGKFQGEDRNDILLQIKELQAESRDNLVKIREKMTNSLSTYNLPSGIQGMTFQEAVQRKNDYRSYAITQGGLTINVNVPVQGNFGDEKVAKQRGQATARQVAQEVSNILSRQVKSFGAGVGYFSPFAVGRT</sequence>
<proteinExistence type="predicted"/>
<dbReference type="OrthoDB" id="2488441at2"/>
<dbReference type="Pfam" id="PF10145">
    <property type="entry name" value="PhageMin_Tail"/>
    <property type="match status" value="1"/>
</dbReference>